<protein>
    <submittedName>
        <fullName evidence="5">ATP-dependent helicase</fullName>
    </submittedName>
</protein>
<dbReference type="SMART" id="SM00487">
    <property type="entry name" value="DEXDc"/>
    <property type="match status" value="1"/>
</dbReference>
<name>A0A6B8TQU0_9CORY</name>
<dbReference type="RefSeq" id="WP_155870834.1">
    <property type="nucleotide sequence ID" value="NZ_CP046322.1"/>
</dbReference>
<dbReference type="Proteomes" id="UP000426857">
    <property type="component" value="Chromosome"/>
</dbReference>
<dbReference type="InterPro" id="IPR014001">
    <property type="entry name" value="Helicase_ATP-bd"/>
</dbReference>
<organism evidence="5 6">
    <name type="scientific">Corynebacterium xerosis</name>
    <dbReference type="NCBI Taxonomy" id="1725"/>
    <lineage>
        <taxon>Bacteria</taxon>
        <taxon>Bacillati</taxon>
        <taxon>Actinomycetota</taxon>
        <taxon>Actinomycetes</taxon>
        <taxon>Mycobacteriales</taxon>
        <taxon>Corynebacteriaceae</taxon>
        <taxon>Corynebacterium</taxon>
    </lineage>
</organism>
<dbReference type="CDD" id="cd18793">
    <property type="entry name" value="SF2_C_SNF"/>
    <property type="match status" value="1"/>
</dbReference>
<dbReference type="KEGG" id="cxe:FOB82_12785"/>
<dbReference type="Pfam" id="PF00176">
    <property type="entry name" value="SNF2-rel_dom"/>
    <property type="match status" value="1"/>
</dbReference>
<dbReference type="GO" id="GO:0005524">
    <property type="term" value="F:ATP binding"/>
    <property type="evidence" value="ECO:0007669"/>
    <property type="project" value="InterPro"/>
</dbReference>
<accession>A0A6B8TQU0</accession>
<dbReference type="Pfam" id="PF00271">
    <property type="entry name" value="Helicase_C"/>
    <property type="match status" value="1"/>
</dbReference>
<dbReference type="InterPro" id="IPR000330">
    <property type="entry name" value="SNF2_N"/>
</dbReference>
<evidence type="ECO:0000259" key="3">
    <source>
        <dbReference type="PROSITE" id="PS51192"/>
    </source>
</evidence>
<feature type="compositionally biased region" description="Acidic residues" evidence="2">
    <location>
        <begin position="905"/>
        <end position="926"/>
    </location>
</feature>
<dbReference type="Gene3D" id="3.40.50.300">
    <property type="entry name" value="P-loop containing nucleotide triphosphate hydrolases"/>
    <property type="match status" value="1"/>
</dbReference>
<keyword evidence="5" id="KW-0547">Nucleotide-binding</keyword>
<proteinExistence type="predicted"/>
<feature type="domain" description="Helicase C-terminal" evidence="4">
    <location>
        <begin position="714"/>
        <end position="863"/>
    </location>
</feature>
<feature type="region of interest" description="Disordered" evidence="2">
    <location>
        <begin position="893"/>
        <end position="933"/>
    </location>
</feature>
<dbReference type="GO" id="GO:0016787">
    <property type="term" value="F:hydrolase activity"/>
    <property type="evidence" value="ECO:0007669"/>
    <property type="project" value="UniProtKB-KW"/>
</dbReference>
<dbReference type="PROSITE" id="PS51192">
    <property type="entry name" value="HELICASE_ATP_BIND_1"/>
    <property type="match status" value="1"/>
</dbReference>
<dbReference type="Gene3D" id="3.40.50.10810">
    <property type="entry name" value="Tandem AAA-ATPase domain"/>
    <property type="match status" value="1"/>
</dbReference>
<dbReference type="PROSITE" id="PS51194">
    <property type="entry name" value="HELICASE_CTER"/>
    <property type="match status" value="1"/>
</dbReference>
<dbReference type="PANTHER" id="PTHR10799">
    <property type="entry name" value="SNF2/RAD54 HELICASE FAMILY"/>
    <property type="match status" value="1"/>
</dbReference>
<dbReference type="EMBL" id="CP046322">
    <property type="protein sequence ID" value="QGS35692.1"/>
    <property type="molecule type" value="Genomic_DNA"/>
</dbReference>
<evidence type="ECO:0000256" key="2">
    <source>
        <dbReference type="SAM" id="MobiDB-lite"/>
    </source>
</evidence>
<dbReference type="SUPFAM" id="SSF52540">
    <property type="entry name" value="P-loop containing nucleoside triphosphate hydrolases"/>
    <property type="match status" value="2"/>
</dbReference>
<dbReference type="CDD" id="cd17919">
    <property type="entry name" value="DEXHc_Snf"/>
    <property type="match status" value="1"/>
</dbReference>
<dbReference type="InterPro" id="IPR001650">
    <property type="entry name" value="Helicase_C-like"/>
</dbReference>
<dbReference type="SMART" id="SM00490">
    <property type="entry name" value="HELICc"/>
    <property type="match status" value="1"/>
</dbReference>
<feature type="domain" description="Helicase ATP-binding" evidence="3">
    <location>
        <begin position="475"/>
        <end position="636"/>
    </location>
</feature>
<evidence type="ECO:0000313" key="6">
    <source>
        <dbReference type="Proteomes" id="UP000426857"/>
    </source>
</evidence>
<evidence type="ECO:0000259" key="4">
    <source>
        <dbReference type="PROSITE" id="PS51194"/>
    </source>
</evidence>
<sequence length="933" mass="99090">MNAPAARESIDLIRLWSGQAQRVLDGRARIAATAGQAAAELTGRTVPVKVDGDVAWRVLPVDAAALLRAGEIVRHRWLAGIGAEEARLIDELAGPAATAVRETWAAEGWRRFFSRPDARAGADRAVAYLGDVVDRARRRDLPALLGRLEVEATAAAPQLVPTDLMYPDVGVTGLLSDGLPPGFGAPELVSGADVAALPGALSALSGALETERTTRVAAIAAGERLRSRATDQLLEGLGVEALRDVTRDRLRIAPIEDAGLRTVGVVLKAGSSLADVPGIGADSARKLLGAAQTLRQQTMDDQPVLLDPSARTPEATDVLRQLRRWEIARGPLRGPDGSTAAVALASLAPVMAPGVGDAMVFPTSGRGIPEFRAAVAGVLRLAEVLRGAVGKLIGPDAGADDGGAPANASDDELWADFRARPADYQALAAQLGLLPDEGDRVHGDLPEEIIAAIRGIDLDTRSLKASLRGYQDFAARFALVQKKVLIGDEMGLGKTVEALAALTHLHAREKTHFLVVCPAAVVSNWIREVESKSRLEAHRLHGQARDLAIDEWLTRGGVAVTTYGTLGSVRDRVVGCPGLACVIVDEAHYIKNPGAKRSQLLAGVIEQVEGAILLTGTALENRIDEFRTLVRYLRPDLLEGEQDVPVSEFRELVAPVYLRRNQADVLDELPELVEVDDWVEATGADDAAYRKAVDEGNFMAMRRAAYVAGAGSAKMERLIDIAEEARDNGRRVIVFSHFRDVLDSVMVALGDVAVGPLTGDVPAARRQELVDEFSAAEGGAVLVSQIVAGGVGLNIQAASVVVICEPQLKPTTEWQAIARAHRMGQLESVQVHRLLLEDSVDARILEILARKKQLFDELVRVSTTAEAAPEAYDVSEAELAREIIAAERERLAGAGSAVPEAGIEAAEETGDAVDEEAPGEAGEEPADPPRPAD</sequence>
<dbReference type="InterPro" id="IPR038718">
    <property type="entry name" value="SNF2-like_sf"/>
</dbReference>
<dbReference type="AlphaFoldDB" id="A0A6B8TQU0"/>
<keyword evidence="5" id="KW-0067">ATP-binding</keyword>
<keyword evidence="5" id="KW-0347">Helicase</keyword>
<evidence type="ECO:0000313" key="5">
    <source>
        <dbReference type="EMBL" id="QGS35692.1"/>
    </source>
</evidence>
<reference evidence="5 6" key="1">
    <citation type="submission" date="2019-11" db="EMBL/GenBank/DDBJ databases">
        <title>FDA dAtabase for Regulatory Grade micrObial Sequences (FDA-ARGOS): Supporting development and validation of Infectious Disease Dx tests.</title>
        <authorList>
            <person name="Kerrigan L."/>
            <person name="Long C."/>
            <person name="Tallon L."/>
            <person name="Sadzewicz L."/>
            <person name="Vavikolanu K."/>
            <person name="Mehta A."/>
            <person name="Aluvathingal J."/>
            <person name="Nadendla S."/>
            <person name="Yan Y."/>
            <person name="Sichtig H."/>
        </authorList>
    </citation>
    <scope>NUCLEOTIDE SEQUENCE [LARGE SCALE GENOMIC DNA]</scope>
    <source>
        <strain evidence="5 6">FDAARGOS_674</strain>
    </source>
</reference>
<gene>
    <name evidence="5" type="ORF">FOB82_12785</name>
</gene>
<dbReference type="GO" id="GO:0004386">
    <property type="term" value="F:helicase activity"/>
    <property type="evidence" value="ECO:0007669"/>
    <property type="project" value="UniProtKB-KW"/>
</dbReference>
<keyword evidence="1" id="KW-0378">Hydrolase</keyword>
<dbReference type="InterPro" id="IPR049730">
    <property type="entry name" value="SNF2/RAD54-like_C"/>
</dbReference>
<dbReference type="InterPro" id="IPR027417">
    <property type="entry name" value="P-loop_NTPase"/>
</dbReference>
<evidence type="ECO:0000256" key="1">
    <source>
        <dbReference type="ARBA" id="ARBA00022801"/>
    </source>
</evidence>